<evidence type="ECO:0000256" key="4">
    <source>
        <dbReference type="ARBA" id="ARBA00023102"/>
    </source>
</evidence>
<evidence type="ECO:0000256" key="6">
    <source>
        <dbReference type="HAMAP-Rule" id="MF_00076"/>
    </source>
</evidence>
<dbReference type="NCBIfam" id="NF002114">
    <property type="entry name" value="PRK00951.2-4"/>
    <property type="match status" value="1"/>
</dbReference>
<dbReference type="FunFam" id="3.30.230.40:FF:000001">
    <property type="entry name" value="Imidazoleglycerol-phosphate dehydratase HisB"/>
    <property type="match status" value="1"/>
</dbReference>
<protein>
    <recommendedName>
        <fullName evidence="2 6">Imidazoleglycerol-phosphate dehydratase</fullName>
        <shortName evidence="6">IGPD</shortName>
        <ecNumber evidence="6 7">4.2.1.19</ecNumber>
    </recommendedName>
</protein>
<accession>A0A0P6X4D5</accession>
<keyword evidence="3 6" id="KW-0028">Amino-acid biosynthesis</keyword>
<evidence type="ECO:0000313" key="9">
    <source>
        <dbReference type="Proteomes" id="UP000050501"/>
    </source>
</evidence>
<comment type="catalytic activity">
    <reaction evidence="6 7">
        <text>D-erythro-1-(imidazol-4-yl)glycerol 3-phosphate = 3-(imidazol-4-yl)-2-oxopropyl phosphate + H2O</text>
        <dbReference type="Rhea" id="RHEA:11040"/>
        <dbReference type="ChEBI" id="CHEBI:15377"/>
        <dbReference type="ChEBI" id="CHEBI:57766"/>
        <dbReference type="ChEBI" id="CHEBI:58278"/>
        <dbReference type="EC" id="4.2.1.19"/>
    </reaction>
</comment>
<evidence type="ECO:0000256" key="3">
    <source>
        <dbReference type="ARBA" id="ARBA00022605"/>
    </source>
</evidence>
<dbReference type="HAMAP" id="MF_00076">
    <property type="entry name" value="HisB"/>
    <property type="match status" value="1"/>
</dbReference>
<organism evidence="8 9">
    <name type="scientific">Levilinea saccharolytica</name>
    <dbReference type="NCBI Taxonomy" id="229921"/>
    <lineage>
        <taxon>Bacteria</taxon>
        <taxon>Bacillati</taxon>
        <taxon>Chloroflexota</taxon>
        <taxon>Anaerolineae</taxon>
        <taxon>Anaerolineales</taxon>
        <taxon>Anaerolineaceae</taxon>
        <taxon>Levilinea</taxon>
    </lineage>
</organism>
<comment type="caution">
    <text evidence="8">The sequence shown here is derived from an EMBL/GenBank/DDBJ whole genome shotgun (WGS) entry which is preliminary data.</text>
</comment>
<keyword evidence="4 6" id="KW-0368">Histidine biosynthesis</keyword>
<proteinExistence type="inferred from homology"/>
<dbReference type="InterPro" id="IPR020568">
    <property type="entry name" value="Ribosomal_Su5_D2-typ_SF"/>
</dbReference>
<dbReference type="Proteomes" id="UP000050501">
    <property type="component" value="Unassembled WGS sequence"/>
</dbReference>
<dbReference type="Pfam" id="PF00475">
    <property type="entry name" value="IGPD"/>
    <property type="match status" value="1"/>
</dbReference>
<dbReference type="GO" id="GO:0005737">
    <property type="term" value="C:cytoplasm"/>
    <property type="evidence" value="ECO:0007669"/>
    <property type="project" value="UniProtKB-SubCell"/>
</dbReference>
<evidence type="ECO:0000256" key="1">
    <source>
        <dbReference type="ARBA" id="ARBA00005047"/>
    </source>
</evidence>
<dbReference type="SUPFAM" id="SSF54211">
    <property type="entry name" value="Ribosomal protein S5 domain 2-like"/>
    <property type="match status" value="2"/>
</dbReference>
<keyword evidence="9" id="KW-1185">Reference proteome</keyword>
<dbReference type="RefSeq" id="WP_062416793.1">
    <property type="nucleotide sequence ID" value="NZ_DF967974.1"/>
</dbReference>
<evidence type="ECO:0000256" key="5">
    <source>
        <dbReference type="ARBA" id="ARBA00023239"/>
    </source>
</evidence>
<evidence type="ECO:0000256" key="7">
    <source>
        <dbReference type="RuleBase" id="RU000599"/>
    </source>
</evidence>
<dbReference type="InterPro" id="IPR038494">
    <property type="entry name" value="IGPD_sf"/>
</dbReference>
<dbReference type="FunFam" id="3.30.230.40:FF:000003">
    <property type="entry name" value="Imidazoleglycerol-phosphate dehydratase HisB"/>
    <property type="match status" value="1"/>
</dbReference>
<dbReference type="Gene3D" id="3.30.230.40">
    <property type="entry name" value="Imidazole glycerol phosphate dehydratase, domain 1"/>
    <property type="match status" value="2"/>
</dbReference>
<dbReference type="GO" id="GO:0004424">
    <property type="term" value="F:imidazoleglycerol-phosphate dehydratase activity"/>
    <property type="evidence" value="ECO:0007669"/>
    <property type="project" value="UniProtKB-UniRule"/>
</dbReference>
<dbReference type="EMBL" id="LGCM01000058">
    <property type="protein sequence ID" value="KPL77942.1"/>
    <property type="molecule type" value="Genomic_DNA"/>
</dbReference>
<comment type="similarity">
    <text evidence="6 7">Belongs to the imidazoleglycerol-phosphate dehydratase family.</text>
</comment>
<dbReference type="EC" id="4.2.1.19" evidence="6 7"/>
<dbReference type="OrthoDB" id="9790411at2"/>
<name>A0A0P6X4D5_9CHLR</name>
<gene>
    <name evidence="6" type="primary">hisB</name>
    <name evidence="8" type="ORF">ADN01_15305</name>
</gene>
<reference evidence="8 9" key="1">
    <citation type="submission" date="2015-07" db="EMBL/GenBank/DDBJ databases">
        <title>Genome sequence of Levilinea saccharolytica DSM 16555.</title>
        <authorList>
            <person name="Hemp J."/>
            <person name="Ward L.M."/>
            <person name="Pace L.A."/>
            <person name="Fischer W.W."/>
        </authorList>
    </citation>
    <scope>NUCLEOTIDE SEQUENCE [LARGE SCALE GENOMIC DNA]</scope>
    <source>
        <strain evidence="8 9">KIBI-1</strain>
    </source>
</reference>
<keyword evidence="6" id="KW-0963">Cytoplasm</keyword>
<dbReference type="PROSITE" id="PS00955">
    <property type="entry name" value="IGP_DEHYDRATASE_2"/>
    <property type="match status" value="1"/>
</dbReference>
<sequence length="203" mass="21696">MTLSPESERSAEVRRQTAETDITVRINLDGSGQHKLATGVGFLDHMLAQLACHSLVDIEVEARGDLHIDAHHTVEDCALALGSAFRQALGARTGIQRMASAWVPMDEALAFVALDFSGRGVAVIEAEFSAPSLGSLPTSLIAHFLDSFAREAGVNLHARICAGRDDHHKAEALFKALARAVREAVQPDSRRAGIPSTKGSLQP</sequence>
<keyword evidence="5 6" id="KW-0456">Lyase</keyword>
<evidence type="ECO:0000256" key="2">
    <source>
        <dbReference type="ARBA" id="ARBA00016664"/>
    </source>
</evidence>
<dbReference type="STRING" id="229921.ADN01_15305"/>
<dbReference type="InterPro" id="IPR000807">
    <property type="entry name" value="ImidazoleglycerolP_deHydtase"/>
</dbReference>
<dbReference type="PROSITE" id="PS00954">
    <property type="entry name" value="IGP_DEHYDRATASE_1"/>
    <property type="match status" value="1"/>
</dbReference>
<dbReference type="GO" id="GO:0000105">
    <property type="term" value="P:L-histidine biosynthetic process"/>
    <property type="evidence" value="ECO:0007669"/>
    <property type="project" value="UniProtKB-UniRule"/>
</dbReference>
<dbReference type="NCBIfam" id="NF002116">
    <property type="entry name" value="PRK00951.2-6"/>
    <property type="match status" value="1"/>
</dbReference>
<dbReference type="NCBIfam" id="NF002111">
    <property type="entry name" value="PRK00951.2-1"/>
    <property type="match status" value="1"/>
</dbReference>
<dbReference type="PANTHER" id="PTHR23133">
    <property type="entry name" value="IMIDAZOLEGLYCEROL-PHOSPHATE DEHYDRATASE HIS7"/>
    <property type="match status" value="1"/>
</dbReference>
<dbReference type="CDD" id="cd07914">
    <property type="entry name" value="IGPD"/>
    <property type="match status" value="1"/>
</dbReference>
<evidence type="ECO:0000313" key="8">
    <source>
        <dbReference type="EMBL" id="KPL77942.1"/>
    </source>
</evidence>
<dbReference type="AlphaFoldDB" id="A0A0P6X4D5"/>
<dbReference type="InterPro" id="IPR020565">
    <property type="entry name" value="ImidazoleglycerP_deHydtase_CS"/>
</dbReference>
<comment type="subcellular location">
    <subcellularLocation>
        <location evidence="6 7">Cytoplasm</location>
    </subcellularLocation>
</comment>
<dbReference type="PATRIC" id="fig|229921.5.peg.1238"/>
<dbReference type="UniPathway" id="UPA00031">
    <property type="reaction ID" value="UER00011"/>
</dbReference>
<comment type="pathway">
    <text evidence="1 6 7">Amino-acid biosynthesis; L-histidine biosynthesis; L-histidine from 5-phospho-alpha-D-ribose 1-diphosphate: step 6/9.</text>
</comment>
<dbReference type="PANTHER" id="PTHR23133:SF2">
    <property type="entry name" value="IMIDAZOLEGLYCEROL-PHOSPHATE DEHYDRATASE"/>
    <property type="match status" value="1"/>
</dbReference>